<evidence type="ECO:0000259" key="5">
    <source>
        <dbReference type="Pfam" id="PF00733"/>
    </source>
</evidence>
<dbReference type="InterPro" id="IPR051786">
    <property type="entry name" value="ASN_synthetase/amidase"/>
</dbReference>
<dbReference type="EMBL" id="JAFFZN010000004">
    <property type="protein sequence ID" value="MBO8185188.1"/>
    <property type="molecule type" value="Genomic_DNA"/>
</dbReference>
<dbReference type="InterPro" id="IPR001962">
    <property type="entry name" value="Asn_synthase"/>
</dbReference>
<evidence type="ECO:0000256" key="2">
    <source>
        <dbReference type="ARBA" id="ARBA00012737"/>
    </source>
</evidence>
<dbReference type="Pfam" id="PF00733">
    <property type="entry name" value="Asn_synthase"/>
    <property type="match status" value="1"/>
</dbReference>
<evidence type="ECO:0000256" key="4">
    <source>
        <dbReference type="ARBA" id="ARBA00048741"/>
    </source>
</evidence>
<comment type="caution">
    <text evidence="6">The sequence shown here is derived from an EMBL/GenBank/DDBJ whole genome shotgun (WGS) entry which is preliminary data.</text>
</comment>
<evidence type="ECO:0000313" key="7">
    <source>
        <dbReference type="Proteomes" id="UP001518976"/>
    </source>
</evidence>
<keyword evidence="7" id="KW-1185">Reference proteome</keyword>
<dbReference type="RefSeq" id="WP_209264001.1">
    <property type="nucleotide sequence ID" value="NZ_JAFFZN010000004.1"/>
</dbReference>
<dbReference type="PANTHER" id="PTHR43284">
    <property type="entry name" value="ASPARAGINE SYNTHETASE (GLUTAMINE-HYDROLYZING)"/>
    <property type="match status" value="1"/>
</dbReference>
<keyword evidence="3" id="KW-0028">Amino-acid biosynthesis</keyword>
<name>A0ABS3WQ03_9ACTN</name>
<sequence length="572" mass="62289">MRTAESGERRLALVGISTLTTELLRARLRAARQVSDLHGVWEGGAGSCHVVASVAGRVYARGTASGDRRLFHASSEGLTVVADRARTLSWLVGAEVEMRQVAVRLSSLVAPPHPLDEQSMFQGVEAVPPGHAVQVEPDGRRPLLHRWWRPPEPELPVRAAAADVRDALREALAARVRPGQVWGADLSGGMDSTSLCFLAAEAGAQLVALTLDWSSPGEDTAYARQAAALLPASTVHRTFPAVGLPSYYAGFTEGGEPEDEPLTHRRDMAQQQHMTAATREHGARGRICGQGGDQVVLPPLNHLHELAARHPLMAHRRLAGYAVKDRWSYRALARALADRRSYPSWLRSQAEALRPVRRGRRSGEGAASMLGWGPEVTMPPWATDHARDMTGDLLSEAAADVRPLAGTRCGHQWLYQVRQAGRIAAVYRTSGLEVEMPFCDDAVLAACLRTLPHEAGDPWSYKPLLTAAMDGIVPSPLLARTTKDFATAEWHSGMRVHRRQLAQWCDTSLLAAADLVHPETLRRAWLNTGLLPASQGPAAEATLAVESWLRDLAARPVPDYLKEHQRESPAAH</sequence>
<reference evidence="6 7" key="1">
    <citation type="submission" date="2021-02" db="EMBL/GenBank/DDBJ databases">
        <title>Streptomyces spirodelae sp. nov., isolated from duckweed.</title>
        <authorList>
            <person name="Saimee Y."/>
            <person name="Duangmal K."/>
        </authorList>
    </citation>
    <scope>NUCLEOTIDE SEQUENCE [LARGE SCALE GENOMIC DNA]</scope>
    <source>
        <strain evidence="6 7">DW4-2</strain>
    </source>
</reference>
<comment type="catalytic activity">
    <reaction evidence="4">
        <text>L-aspartate + L-glutamine + ATP + H2O = L-asparagine + L-glutamate + AMP + diphosphate + H(+)</text>
        <dbReference type="Rhea" id="RHEA:12228"/>
        <dbReference type="ChEBI" id="CHEBI:15377"/>
        <dbReference type="ChEBI" id="CHEBI:15378"/>
        <dbReference type="ChEBI" id="CHEBI:29985"/>
        <dbReference type="ChEBI" id="CHEBI:29991"/>
        <dbReference type="ChEBI" id="CHEBI:30616"/>
        <dbReference type="ChEBI" id="CHEBI:33019"/>
        <dbReference type="ChEBI" id="CHEBI:58048"/>
        <dbReference type="ChEBI" id="CHEBI:58359"/>
        <dbReference type="ChEBI" id="CHEBI:456215"/>
        <dbReference type="EC" id="6.3.5.4"/>
    </reaction>
</comment>
<dbReference type="SUPFAM" id="SSF52402">
    <property type="entry name" value="Adenine nucleotide alpha hydrolases-like"/>
    <property type="match status" value="1"/>
</dbReference>
<feature type="domain" description="Asparagine synthetase" evidence="5">
    <location>
        <begin position="164"/>
        <end position="549"/>
    </location>
</feature>
<dbReference type="EC" id="6.3.5.4" evidence="2"/>
<dbReference type="PANTHER" id="PTHR43284:SF1">
    <property type="entry name" value="ASPARAGINE SYNTHETASE"/>
    <property type="match status" value="1"/>
</dbReference>
<gene>
    <name evidence="6" type="ORF">JW592_06835</name>
</gene>
<evidence type="ECO:0000256" key="3">
    <source>
        <dbReference type="ARBA" id="ARBA00022888"/>
    </source>
</evidence>
<protein>
    <recommendedName>
        <fullName evidence="2">asparagine synthase (glutamine-hydrolyzing)</fullName>
        <ecNumber evidence="2">6.3.5.4</ecNumber>
    </recommendedName>
</protein>
<dbReference type="Proteomes" id="UP001518976">
    <property type="component" value="Unassembled WGS sequence"/>
</dbReference>
<organism evidence="6 7">
    <name type="scientific">Streptomyces spirodelae</name>
    <dbReference type="NCBI Taxonomy" id="2812904"/>
    <lineage>
        <taxon>Bacteria</taxon>
        <taxon>Bacillati</taxon>
        <taxon>Actinomycetota</taxon>
        <taxon>Actinomycetes</taxon>
        <taxon>Kitasatosporales</taxon>
        <taxon>Streptomycetaceae</taxon>
        <taxon>Streptomyces</taxon>
    </lineage>
</organism>
<dbReference type="Gene3D" id="3.40.50.620">
    <property type="entry name" value="HUPs"/>
    <property type="match status" value="1"/>
</dbReference>
<accession>A0ABS3WQ03</accession>
<proteinExistence type="predicted"/>
<evidence type="ECO:0000256" key="1">
    <source>
        <dbReference type="ARBA" id="ARBA00005187"/>
    </source>
</evidence>
<comment type="pathway">
    <text evidence="1">Amino-acid biosynthesis; L-asparagine biosynthesis; L-asparagine from L-aspartate (L-Gln route): step 1/1.</text>
</comment>
<dbReference type="InterPro" id="IPR014729">
    <property type="entry name" value="Rossmann-like_a/b/a_fold"/>
</dbReference>
<keyword evidence="3" id="KW-0061">Asparagine biosynthesis</keyword>
<evidence type="ECO:0000313" key="6">
    <source>
        <dbReference type="EMBL" id="MBO8185188.1"/>
    </source>
</evidence>